<evidence type="ECO:0000256" key="9">
    <source>
        <dbReference type="ARBA" id="ARBA00023315"/>
    </source>
</evidence>
<keyword evidence="4" id="KW-1000">Mitochondrion outer membrane</keyword>
<feature type="region of interest" description="Disordered" evidence="13">
    <location>
        <begin position="225"/>
        <end position="253"/>
    </location>
</feature>
<evidence type="ECO:0000256" key="3">
    <source>
        <dbReference type="ARBA" id="ARBA00022679"/>
    </source>
</evidence>
<dbReference type="SMART" id="SM00563">
    <property type="entry name" value="PlsC"/>
    <property type="match status" value="1"/>
</dbReference>
<dbReference type="PANTHER" id="PTHR12497:SF0">
    <property type="entry name" value="TAFAZZIN"/>
    <property type="match status" value="1"/>
</dbReference>
<evidence type="ECO:0000256" key="4">
    <source>
        <dbReference type="ARBA" id="ARBA00022787"/>
    </source>
</evidence>
<dbReference type="STRING" id="58919.A0A316Z2Y5"/>
<evidence type="ECO:0000256" key="8">
    <source>
        <dbReference type="ARBA" id="ARBA00023136"/>
    </source>
</evidence>
<name>A0A316Z2Y5_9BASI</name>
<reference evidence="16 17" key="1">
    <citation type="journal article" date="2018" name="Mol. Biol. Evol.">
        <title>Broad Genomic Sampling Reveals a Smut Pathogenic Ancestry of the Fungal Clade Ustilaginomycotina.</title>
        <authorList>
            <person name="Kijpornyongpan T."/>
            <person name="Mondo S.J."/>
            <person name="Barry K."/>
            <person name="Sandor L."/>
            <person name="Lee J."/>
            <person name="Lipzen A."/>
            <person name="Pangilinan J."/>
            <person name="LaButti K."/>
            <person name="Hainaut M."/>
            <person name="Henrissat B."/>
            <person name="Grigoriev I.V."/>
            <person name="Spatafora J.W."/>
            <person name="Aime M.C."/>
        </authorList>
    </citation>
    <scope>NUCLEOTIDE SEQUENCE [LARGE SCALE GENOMIC DNA]</scope>
    <source>
        <strain evidence="16 17">MCA 4186</strain>
    </source>
</reference>
<dbReference type="GO" id="GO:0005743">
    <property type="term" value="C:mitochondrial inner membrane"/>
    <property type="evidence" value="ECO:0007669"/>
    <property type="project" value="UniProtKB-SubCell"/>
</dbReference>
<evidence type="ECO:0000256" key="12">
    <source>
        <dbReference type="RuleBase" id="RU365062"/>
    </source>
</evidence>
<evidence type="ECO:0000256" key="14">
    <source>
        <dbReference type="SAM" id="SignalP"/>
    </source>
</evidence>
<evidence type="ECO:0000256" key="1">
    <source>
        <dbReference type="ARBA" id="ARBA00004137"/>
    </source>
</evidence>
<comment type="subcellular location">
    <subcellularLocation>
        <location evidence="1">Mitochondrion inner membrane</location>
        <topology evidence="1">Peripheral membrane protein</topology>
        <orientation evidence="1">Intermembrane side</orientation>
    </subcellularLocation>
    <subcellularLocation>
        <location evidence="10">Mitochondrion outer membrane</location>
        <topology evidence="10">Peripheral membrane protein</topology>
        <orientation evidence="10">Intermembrane side</orientation>
    </subcellularLocation>
</comment>
<dbReference type="AlphaFoldDB" id="A0A316Z2Y5"/>
<dbReference type="Proteomes" id="UP000245946">
    <property type="component" value="Unassembled WGS sequence"/>
</dbReference>
<keyword evidence="14" id="KW-0732">Signal</keyword>
<sequence length="311" mass="34196">MPFRPAVASVALLSKALCSTWWARSVTVRGLDGFLARLYDERRRAEGRGLLTYANHISVMDDPGLFGCLPFRTFLRPETTRWTLGAADVMFTNPVFAHFFRAGQVLPTDRGRGVFQPALDAALDRLAAGDWVHLFPEGYVNMSRRALCRRFKWGIGRLLLEAEPHARPVVCPIWIEGFDSVMPEPRGPPRWFPRPGADLQITFGEPVEDALEPLLRPGALLELADTHPAPPAASFPPPTPLAAPPSGGYALPLAGSRSQRSLALGGDSPEMRERRSAVARKLREELLLLGERAGGPGVRQLAHRAMKEESA</sequence>
<feature type="region of interest" description="Disordered" evidence="13">
    <location>
        <begin position="292"/>
        <end position="311"/>
    </location>
</feature>
<evidence type="ECO:0000256" key="11">
    <source>
        <dbReference type="ARBA" id="ARBA00047906"/>
    </source>
</evidence>
<evidence type="ECO:0000259" key="15">
    <source>
        <dbReference type="SMART" id="SM00563"/>
    </source>
</evidence>
<evidence type="ECO:0000313" key="16">
    <source>
        <dbReference type="EMBL" id="PWN95939.1"/>
    </source>
</evidence>
<feature type="chain" id="PRO_5016236932" description="Tafazzin family protein" evidence="14">
    <location>
        <begin position="19"/>
        <end position="311"/>
    </location>
</feature>
<evidence type="ECO:0000313" key="17">
    <source>
        <dbReference type="Proteomes" id="UP000245946"/>
    </source>
</evidence>
<dbReference type="RefSeq" id="XP_025596218.1">
    <property type="nucleotide sequence ID" value="XM_025741044.1"/>
</dbReference>
<keyword evidence="5" id="KW-0999">Mitochondrion inner membrane</keyword>
<protein>
    <recommendedName>
        <fullName evidence="12">Tafazzin family protein</fullName>
    </recommendedName>
</protein>
<dbReference type="OrthoDB" id="193467at2759"/>
<keyword evidence="17" id="KW-1185">Reference proteome</keyword>
<comment type="similarity">
    <text evidence="2 12">Belongs to the taffazin family.</text>
</comment>
<evidence type="ECO:0000256" key="6">
    <source>
        <dbReference type="ARBA" id="ARBA00023098"/>
    </source>
</evidence>
<keyword evidence="3 16" id="KW-0808">Transferase</keyword>
<evidence type="ECO:0000256" key="5">
    <source>
        <dbReference type="ARBA" id="ARBA00022792"/>
    </source>
</evidence>
<dbReference type="GO" id="GO:0005741">
    <property type="term" value="C:mitochondrial outer membrane"/>
    <property type="evidence" value="ECO:0007669"/>
    <property type="project" value="UniProtKB-SubCell"/>
</dbReference>
<comment type="catalytic activity">
    <reaction evidence="11">
        <text>1'-[1,2-diacyl-sn-glycero-3-phospho],3'-[1-acyl-sn-glycero-3-phospho]-glycerol + a 1,2-diacyl-sn-glycero-3-phosphocholine = a cardiolipin + a 1-acyl-sn-glycero-3-phosphocholine</text>
        <dbReference type="Rhea" id="RHEA:33731"/>
        <dbReference type="ChEBI" id="CHEBI:57643"/>
        <dbReference type="ChEBI" id="CHEBI:58168"/>
        <dbReference type="ChEBI" id="CHEBI:62237"/>
        <dbReference type="ChEBI" id="CHEBI:64743"/>
    </reaction>
    <physiologicalReaction direction="left-to-right" evidence="11">
        <dbReference type="Rhea" id="RHEA:33732"/>
    </physiologicalReaction>
    <physiologicalReaction direction="right-to-left" evidence="11">
        <dbReference type="Rhea" id="RHEA:33733"/>
    </physiologicalReaction>
</comment>
<dbReference type="Pfam" id="PF01553">
    <property type="entry name" value="Acyltransferase"/>
    <property type="match status" value="1"/>
</dbReference>
<dbReference type="InterPro" id="IPR000872">
    <property type="entry name" value="Tafazzin"/>
</dbReference>
<dbReference type="GeneID" id="37268588"/>
<feature type="signal peptide" evidence="14">
    <location>
        <begin position="1"/>
        <end position="18"/>
    </location>
</feature>
<dbReference type="CDD" id="cd07989">
    <property type="entry name" value="LPLAT_AGPAT-like"/>
    <property type="match status" value="1"/>
</dbReference>
<dbReference type="EMBL" id="KZ819302">
    <property type="protein sequence ID" value="PWN95939.1"/>
    <property type="molecule type" value="Genomic_DNA"/>
</dbReference>
<proteinExistence type="inferred from homology"/>
<keyword evidence="8" id="KW-0472">Membrane</keyword>
<gene>
    <name evidence="16" type="ORF">FA09DRAFT_322099</name>
</gene>
<dbReference type="GO" id="GO:0035965">
    <property type="term" value="P:cardiolipin acyl-chain remodeling"/>
    <property type="evidence" value="ECO:0007669"/>
    <property type="project" value="TreeGrafter"/>
</dbReference>
<evidence type="ECO:0000256" key="2">
    <source>
        <dbReference type="ARBA" id="ARBA00010524"/>
    </source>
</evidence>
<keyword evidence="9 16" id="KW-0012">Acyltransferase</keyword>
<dbReference type="GO" id="GO:0007007">
    <property type="term" value="P:inner mitochondrial membrane organization"/>
    <property type="evidence" value="ECO:0007669"/>
    <property type="project" value="TreeGrafter"/>
</dbReference>
<organism evidence="16 17">
    <name type="scientific">Tilletiopsis washingtonensis</name>
    <dbReference type="NCBI Taxonomy" id="58919"/>
    <lineage>
        <taxon>Eukaryota</taxon>
        <taxon>Fungi</taxon>
        <taxon>Dikarya</taxon>
        <taxon>Basidiomycota</taxon>
        <taxon>Ustilaginomycotina</taxon>
        <taxon>Exobasidiomycetes</taxon>
        <taxon>Entylomatales</taxon>
        <taxon>Entylomatales incertae sedis</taxon>
        <taxon>Tilletiopsis</taxon>
    </lineage>
</organism>
<dbReference type="PANTHER" id="PTHR12497">
    <property type="entry name" value="TAZ PROTEIN TAFAZZIN"/>
    <property type="match status" value="1"/>
</dbReference>
<keyword evidence="6" id="KW-0443">Lipid metabolism</keyword>
<dbReference type="PRINTS" id="PR00979">
    <property type="entry name" value="TAFAZZIN"/>
</dbReference>
<keyword evidence="7" id="KW-0496">Mitochondrion</keyword>
<evidence type="ECO:0000256" key="7">
    <source>
        <dbReference type="ARBA" id="ARBA00023128"/>
    </source>
</evidence>
<dbReference type="InterPro" id="IPR002123">
    <property type="entry name" value="Plipid/glycerol_acylTrfase"/>
</dbReference>
<feature type="compositionally biased region" description="Pro residues" evidence="13">
    <location>
        <begin position="228"/>
        <end position="243"/>
    </location>
</feature>
<dbReference type="SUPFAM" id="SSF69593">
    <property type="entry name" value="Glycerol-3-phosphate (1)-acyltransferase"/>
    <property type="match status" value="1"/>
</dbReference>
<accession>A0A316Z2Y5</accession>
<evidence type="ECO:0000256" key="13">
    <source>
        <dbReference type="SAM" id="MobiDB-lite"/>
    </source>
</evidence>
<evidence type="ECO:0000256" key="10">
    <source>
        <dbReference type="ARBA" id="ARBA00024323"/>
    </source>
</evidence>
<dbReference type="GO" id="GO:0047184">
    <property type="term" value="F:1-acylglycerophosphocholine O-acyltransferase activity"/>
    <property type="evidence" value="ECO:0007669"/>
    <property type="project" value="TreeGrafter"/>
</dbReference>
<feature type="domain" description="Phospholipid/glycerol acyltransferase" evidence="15">
    <location>
        <begin position="50"/>
        <end position="178"/>
    </location>
</feature>